<feature type="transmembrane region" description="Helical" evidence="1">
    <location>
        <begin position="40"/>
        <end position="62"/>
    </location>
</feature>
<evidence type="ECO:0000256" key="1">
    <source>
        <dbReference type="SAM" id="Phobius"/>
    </source>
</evidence>
<evidence type="ECO:0000313" key="3">
    <source>
        <dbReference type="Proteomes" id="UP000309992"/>
    </source>
</evidence>
<dbReference type="RefSeq" id="WP_137096049.1">
    <property type="nucleotide sequence ID" value="NZ_SWMS01000013.1"/>
</dbReference>
<name>A0ABY2S0B5_9PSEU</name>
<comment type="caution">
    <text evidence="2">The sequence shown here is derived from an EMBL/GenBank/DDBJ whole genome shotgun (WGS) entry which is preliminary data.</text>
</comment>
<keyword evidence="1" id="KW-1133">Transmembrane helix</keyword>
<accession>A0ABY2S0B5</accession>
<gene>
    <name evidence="2" type="ORF">FCN18_22480</name>
</gene>
<reference evidence="2 3" key="1">
    <citation type="journal article" date="2015" name="Antonie Van Leeuwenhoek">
        <title>Prauserella endophytica sp. nov., an endophytic actinobacterium isolated from Tamarix taklamakanensis.</title>
        <authorList>
            <person name="Liu J.M."/>
            <person name="Habden X."/>
            <person name="Guo L."/>
            <person name="Tuo L."/>
            <person name="Jiang Z.K."/>
            <person name="Liu S.W."/>
            <person name="Liu X.F."/>
            <person name="Chen L."/>
            <person name="Li R.F."/>
            <person name="Zhang Y.Q."/>
            <person name="Sun C.H."/>
        </authorList>
    </citation>
    <scope>NUCLEOTIDE SEQUENCE [LARGE SCALE GENOMIC DNA]</scope>
    <source>
        <strain evidence="2 3">CGMCC 4.7182</strain>
    </source>
</reference>
<organism evidence="2 3">
    <name type="scientific">Prauserella endophytica</name>
    <dbReference type="NCBI Taxonomy" id="1592324"/>
    <lineage>
        <taxon>Bacteria</taxon>
        <taxon>Bacillati</taxon>
        <taxon>Actinomycetota</taxon>
        <taxon>Actinomycetes</taxon>
        <taxon>Pseudonocardiales</taxon>
        <taxon>Pseudonocardiaceae</taxon>
        <taxon>Prauserella</taxon>
        <taxon>Prauserella coralliicola group</taxon>
    </lineage>
</organism>
<evidence type="ECO:0000313" key="2">
    <source>
        <dbReference type="EMBL" id="TKG67531.1"/>
    </source>
</evidence>
<keyword evidence="1" id="KW-0812">Transmembrane</keyword>
<keyword evidence="1" id="KW-0472">Membrane</keyword>
<dbReference type="Proteomes" id="UP000309992">
    <property type="component" value="Unassembled WGS sequence"/>
</dbReference>
<dbReference type="EMBL" id="SWMS01000013">
    <property type="protein sequence ID" value="TKG67531.1"/>
    <property type="molecule type" value="Genomic_DNA"/>
</dbReference>
<feature type="transmembrane region" description="Helical" evidence="1">
    <location>
        <begin position="12"/>
        <end position="34"/>
    </location>
</feature>
<sequence>MAKQQLPLMPKTGSGVLTKLIGTVAVLALVVVIVRHPGDAAAWAKGMGGVITGIVDGVAAFFRQLAG</sequence>
<evidence type="ECO:0008006" key="4">
    <source>
        <dbReference type="Google" id="ProtNLM"/>
    </source>
</evidence>
<proteinExistence type="predicted"/>
<keyword evidence="3" id="KW-1185">Reference proteome</keyword>
<protein>
    <recommendedName>
        <fullName evidence="4">Secreted protein</fullName>
    </recommendedName>
</protein>